<sequence>MNANAPASLLTNAEVCQMRRRSIGAVITALLTAAGLLVAVPNPASATAANLGATTYTANADNIAGWDWVSTAGQSAVWTFDLAELAGARSRSAYLNINGLVTNGVNGGSGYSAMSVKFNATCDTGSQLLVAKLVNPFRPTDPANSGGIGYAAYGSSSSSVNLPKFAGCTTLTVSVAYPFTGGRHIAFKKEALTIGYSQ</sequence>
<name>A0A6J7J885_9ZZZZ</name>
<dbReference type="EMBL" id="CAFBNB010000232">
    <property type="protein sequence ID" value="CAB4939091.1"/>
    <property type="molecule type" value="Genomic_DNA"/>
</dbReference>
<evidence type="ECO:0000313" key="1">
    <source>
        <dbReference type="EMBL" id="CAB4939091.1"/>
    </source>
</evidence>
<dbReference type="AlphaFoldDB" id="A0A6J7J885"/>
<organism evidence="1">
    <name type="scientific">freshwater metagenome</name>
    <dbReference type="NCBI Taxonomy" id="449393"/>
    <lineage>
        <taxon>unclassified sequences</taxon>
        <taxon>metagenomes</taxon>
        <taxon>ecological metagenomes</taxon>
    </lineage>
</organism>
<protein>
    <submittedName>
        <fullName evidence="1">Unannotated protein</fullName>
    </submittedName>
</protein>
<accession>A0A6J7J885</accession>
<reference evidence="1" key="1">
    <citation type="submission" date="2020-05" db="EMBL/GenBank/DDBJ databases">
        <authorList>
            <person name="Chiriac C."/>
            <person name="Salcher M."/>
            <person name="Ghai R."/>
            <person name="Kavagutti S V."/>
        </authorList>
    </citation>
    <scope>NUCLEOTIDE SEQUENCE</scope>
</reference>
<proteinExistence type="predicted"/>
<gene>
    <name evidence="1" type="ORF">UFOPK3720_01173</name>
</gene>